<reference evidence="2 3" key="1">
    <citation type="journal article" name="Sci. Rep.">
        <title>Genome-scale phylogenetic analyses confirm Olpidium as the closest living zoosporic fungus to the non-flagellated, terrestrial fungi.</title>
        <authorList>
            <person name="Chang Y."/>
            <person name="Rochon D."/>
            <person name="Sekimoto S."/>
            <person name="Wang Y."/>
            <person name="Chovatia M."/>
            <person name="Sandor L."/>
            <person name="Salamov A."/>
            <person name="Grigoriev I.V."/>
            <person name="Stajich J.E."/>
            <person name="Spatafora J.W."/>
        </authorList>
    </citation>
    <scope>NUCLEOTIDE SEQUENCE [LARGE SCALE GENOMIC DNA]</scope>
    <source>
        <strain evidence="2">S191</strain>
    </source>
</reference>
<proteinExistence type="predicted"/>
<feature type="region of interest" description="Disordered" evidence="1">
    <location>
        <begin position="1"/>
        <end position="31"/>
    </location>
</feature>
<feature type="compositionally biased region" description="Basic and acidic residues" evidence="1">
    <location>
        <begin position="9"/>
        <end position="31"/>
    </location>
</feature>
<comment type="caution">
    <text evidence="2">The sequence shown here is derived from an EMBL/GenBank/DDBJ whole genome shotgun (WGS) entry which is preliminary data.</text>
</comment>
<feature type="non-terminal residue" evidence="2">
    <location>
        <position position="1"/>
    </location>
</feature>
<protein>
    <submittedName>
        <fullName evidence="2">Uncharacterized protein</fullName>
    </submittedName>
</protein>
<dbReference type="AlphaFoldDB" id="A0A8H7ZZ81"/>
<dbReference type="EMBL" id="JAEFCI010002544">
    <property type="protein sequence ID" value="KAG5462164.1"/>
    <property type="molecule type" value="Genomic_DNA"/>
</dbReference>
<gene>
    <name evidence="2" type="ORF">BJ554DRAFT_5541</name>
</gene>
<sequence>GRQGTRRAVVREKEEGGAGGEGRGRREGRPQLKLLRIESRQSDGCKVRVYIRARPRPSKRSSPFPLLYDASPVFVEKQTNQKKRKKEFFFSTTDTMCAHAPVKKFPRQRQGH</sequence>
<dbReference type="Proteomes" id="UP000673691">
    <property type="component" value="Unassembled WGS sequence"/>
</dbReference>
<keyword evidence="3" id="KW-1185">Reference proteome</keyword>
<organism evidence="2 3">
    <name type="scientific">Olpidium bornovanus</name>
    <dbReference type="NCBI Taxonomy" id="278681"/>
    <lineage>
        <taxon>Eukaryota</taxon>
        <taxon>Fungi</taxon>
        <taxon>Fungi incertae sedis</taxon>
        <taxon>Olpidiomycota</taxon>
        <taxon>Olpidiomycotina</taxon>
        <taxon>Olpidiomycetes</taxon>
        <taxon>Olpidiales</taxon>
        <taxon>Olpidiaceae</taxon>
        <taxon>Olpidium</taxon>
    </lineage>
</organism>
<evidence type="ECO:0000313" key="2">
    <source>
        <dbReference type="EMBL" id="KAG5462164.1"/>
    </source>
</evidence>
<evidence type="ECO:0000256" key="1">
    <source>
        <dbReference type="SAM" id="MobiDB-lite"/>
    </source>
</evidence>
<accession>A0A8H7ZZ81</accession>
<name>A0A8H7ZZ81_9FUNG</name>
<evidence type="ECO:0000313" key="3">
    <source>
        <dbReference type="Proteomes" id="UP000673691"/>
    </source>
</evidence>